<dbReference type="Gene3D" id="3.30.479.10">
    <property type="entry name" value="6-pyruvoyl tetrahydropterin synthase/QueD"/>
    <property type="match status" value="1"/>
</dbReference>
<comment type="pathway">
    <text evidence="3">Purine metabolism; 7-cyano-7-deazaguanine biosynthesis.</text>
</comment>
<comment type="function">
    <text evidence="2">Catalyzes the conversion of 7,8-dihydroneopterin triphosphate (H2NTP) to 6-carboxy-5,6,7,8-tetrahydropterin (CPH4) and acetaldehyde.</text>
</comment>
<name>Q2RTB4_RHORT</name>
<dbReference type="EC" id="4.1.2.50" evidence="5"/>
<gene>
    <name evidence="12" type="ordered locus">Rru_A1831</name>
</gene>
<keyword evidence="9 12" id="KW-0456">Lyase</keyword>
<evidence type="ECO:0000256" key="5">
    <source>
        <dbReference type="ARBA" id="ARBA00012982"/>
    </source>
</evidence>
<evidence type="ECO:0000256" key="4">
    <source>
        <dbReference type="ARBA" id="ARBA00008900"/>
    </source>
</evidence>
<comment type="catalytic activity">
    <reaction evidence="11">
        <text>7,8-dihydroneopterin 3'-triphosphate + H2O = 6-carboxy-5,6,7,8-tetrahydropterin + triphosphate + acetaldehyde + 2 H(+)</text>
        <dbReference type="Rhea" id="RHEA:27966"/>
        <dbReference type="ChEBI" id="CHEBI:15343"/>
        <dbReference type="ChEBI" id="CHEBI:15377"/>
        <dbReference type="ChEBI" id="CHEBI:15378"/>
        <dbReference type="ChEBI" id="CHEBI:18036"/>
        <dbReference type="ChEBI" id="CHEBI:58462"/>
        <dbReference type="ChEBI" id="CHEBI:61032"/>
        <dbReference type="EC" id="4.1.2.50"/>
    </reaction>
</comment>
<evidence type="ECO:0000313" key="13">
    <source>
        <dbReference type="Proteomes" id="UP000001929"/>
    </source>
</evidence>
<dbReference type="RefSeq" id="WP_011389584.1">
    <property type="nucleotide sequence ID" value="NC_007643.1"/>
</dbReference>
<keyword evidence="7" id="KW-0479">Metal-binding</keyword>
<dbReference type="KEGG" id="rru:Rru_A1831"/>
<dbReference type="SUPFAM" id="SSF55620">
    <property type="entry name" value="Tetrahydrobiopterin biosynthesis enzymes-like"/>
    <property type="match status" value="1"/>
</dbReference>
<evidence type="ECO:0000256" key="2">
    <source>
        <dbReference type="ARBA" id="ARBA00002285"/>
    </source>
</evidence>
<protein>
    <recommendedName>
        <fullName evidence="6">6-carboxy-5,6,7,8-tetrahydropterin synthase</fullName>
        <ecNumber evidence="5">4.1.2.50</ecNumber>
    </recommendedName>
    <alternativeName>
        <fullName evidence="10">Queuosine biosynthesis protein QueD</fullName>
    </alternativeName>
</protein>
<evidence type="ECO:0000256" key="7">
    <source>
        <dbReference type="ARBA" id="ARBA00022723"/>
    </source>
</evidence>
<dbReference type="GO" id="GO:0046872">
    <property type="term" value="F:metal ion binding"/>
    <property type="evidence" value="ECO:0007669"/>
    <property type="project" value="UniProtKB-KW"/>
</dbReference>
<organism evidence="12 13">
    <name type="scientific">Rhodospirillum rubrum (strain ATCC 11170 / ATH 1.1.1 / DSM 467 / LMG 4362 / NCIMB 8255 / S1)</name>
    <dbReference type="NCBI Taxonomy" id="269796"/>
    <lineage>
        <taxon>Bacteria</taxon>
        <taxon>Pseudomonadati</taxon>
        <taxon>Pseudomonadota</taxon>
        <taxon>Alphaproteobacteria</taxon>
        <taxon>Rhodospirillales</taxon>
        <taxon>Rhodospirillaceae</taxon>
        <taxon>Rhodospirillum</taxon>
    </lineage>
</organism>
<dbReference type="AlphaFoldDB" id="Q2RTB4"/>
<evidence type="ECO:0000256" key="11">
    <source>
        <dbReference type="ARBA" id="ARBA00048807"/>
    </source>
</evidence>
<dbReference type="EMBL" id="CP000230">
    <property type="protein sequence ID" value="ABC22631.1"/>
    <property type="molecule type" value="Genomic_DNA"/>
</dbReference>
<dbReference type="EnsemblBacteria" id="ABC22631">
    <property type="protein sequence ID" value="ABC22631"/>
    <property type="gene ID" value="Rru_A1831"/>
</dbReference>
<dbReference type="PATRIC" id="fig|269796.9.peg.1909"/>
<keyword evidence="8" id="KW-0862">Zinc</keyword>
<comment type="similarity">
    <text evidence="4">Belongs to the PTPS family. QueD subfamily.</text>
</comment>
<evidence type="ECO:0000256" key="10">
    <source>
        <dbReference type="ARBA" id="ARBA00031449"/>
    </source>
</evidence>
<evidence type="ECO:0000256" key="1">
    <source>
        <dbReference type="ARBA" id="ARBA00001947"/>
    </source>
</evidence>
<dbReference type="PANTHER" id="PTHR12589">
    <property type="entry name" value="PYRUVOYL TETRAHYDROBIOPTERIN SYNTHASE"/>
    <property type="match status" value="1"/>
</dbReference>
<dbReference type="STRING" id="269796.Rru_A1831"/>
<dbReference type="Pfam" id="PF01242">
    <property type="entry name" value="PTPS"/>
    <property type="match status" value="1"/>
</dbReference>
<reference evidence="12 13" key="1">
    <citation type="journal article" date="2011" name="Stand. Genomic Sci.">
        <title>Complete genome sequence of Rhodospirillum rubrum type strain (S1).</title>
        <authorList>
            <person name="Munk A.C."/>
            <person name="Copeland A."/>
            <person name="Lucas S."/>
            <person name="Lapidus A."/>
            <person name="Del Rio T.G."/>
            <person name="Barry K."/>
            <person name="Detter J.C."/>
            <person name="Hammon N."/>
            <person name="Israni S."/>
            <person name="Pitluck S."/>
            <person name="Brettin T."/>
            <person name="Bruce D."/>
            <person name="Han C."/>
            <person name="Tapia R."/>
            <person name="Gilna P."/>
            <person name="Schmutz J."/>
            <person name="Larimer F."/>
            <person name="Land M."/>
            <person name="Kyrpides N.C."/>
            <person name="Mavromatis K."/>
            <person name="Richardson P."/>
            <person name="Rohde M."/>
            <person name="Goker M."/>
            <person name="Klenk H.P."/>
            <person name="Zhang Y."/>
            <person name="Roberts G.P."/>
            <person name="Reslewic S."/>
            <person name="Schwartz D.C."/>
        </authorList>
    </citation>
    <scope>NUCLEOTIDE SEQUENCE [LARGE SCALE GENOMIC DNA]</scope>
    <source>
        <strain evidence="13">ATCC 11170 / ATH 1.1.1 / DSM 467 / LMG 4362 / NCIMB 8255 / S1</strain>
    </source>
</reference>
<sequence length="191" mass="20840">MFEITRKIEIDAGHRIREHGSKCRNLHGHRYQIHVSVRSDQLVAGGSESGMVADFSFLKELMISEIDGPCDHAFILDAEDTLYVELFGLREVAQAVRRDARAAPALSAQGSKMYVVPFAPTAENLAAHWHALLAPLVSAHGKGGIFLAAVRAFETPNCEATFPAPGRFSVIEEAPPRLAEPLALAAYRDHA</sequence>
<dbReference type="UniPathway" id="UPA00391"/>
<dbReference type="GO" id="GO:0070497">
    <property type="term" value="F:6-carboxytetrahydropterin synthase activity"/>
    <property type="evidence" value="ECO:0007669"/>
    <property type="project" value="UniProtKB-EC"/>
</dbReference>
<evidence type="ECO:0000256" key="8">
    <source>
        <dbReference type="ARBA" id="ARBA00022833"/>
    </source>
</evidence>
<evidence type="ECO:0000256" key="6">
    <source>
        <dbReference type="ARBA" id="ARBA00018141"/>
    </source>
</evidence>
<dbReference type="PhylomeDB" id="Q2RTB4"/>
<accession>Q2RTB4</accession>
<dbReference type="Proteomes" id="UP000001929">
    <property type="component" value="Chromosome"/>
</dbReference>
<comment type="cofactor">
    <cofactor evidence="1">
        <name>Zn(2+)</name>
        <dbReference type="ChEBI" id="CHEBI:29105"/>
    </cofactor>
</comment>
<dbReference type="InterPro" id="IPR007115">
    <property type="entry name" value="6-PTP_synth/QueD"/>
</dbReference>
<dbReference type="HOGENOM" id="CLU_111016_1_1_5"/>
<evidence type="ECO:0000313" key="12">
    <source>
        <dbReference type="EMBL" id="ABC22631.1"/>
    </source>
</evidence>
<evidence type="ECO:0000256" key="3">
    <source>
        <dbReference type="ARBA" id="ARBA00005061"/>
    </source>
</evidence>
<dbReference type="InterPro" id="IPR038418">
    <property type="entry name" value="6-PTP_synth/QueD_sf"/>
</dbReference>
<dbReference type="PANTHER" id="PTHR12589:SF7">
    <property type="entry name" value="6-PYRUVOYL TETRAHYDROBIOPTERIN SYNTHASE"/>
    <property type="match status" value="1"/>
</dbReference>
<proteinExistence type="inferred from homology"/>
<keyword evidence="13" id="KW-1185">Reference proteome</keyword>
<evidence type="ECO:0000256" key="9">
    <source>
        <dbReference type="ARBA" id="ARBA00023239"/>
    </source>
</evidence>
<dbReference type="eggNOG" id="COG0720">
    <property type="taxonomic scope" value="Bacteria"/>
</dbReference>